<dbReference type="Proteomes" id="UP000219215">
    <property type="component" value="Chromosome DPRO"/>
</dbReference>
<feature type="domain" description="Penicillin-binding protein OB-like" evidence="30">
    <location>
        <begin position="317"/>
        <end position="434"/>
    </location>
</feature>
<evidence type="ECO:0000256" key="2">
    <source>
        <dbReference type="ARBA" id="ARBA00004752"/>
    </source>
</evidence>
<dbReference type="GO" id="GO:0046677">
    <property type="term" value="P:response to antibiotic"/>
    <property type="evidence" value="ECO:0007669"/>
    <property type="project" value="UniProtKB-KW"/>
</dbReference>
<evidence type="ECO:0000256" key="14">
    <source>
        <dbReference type="ARBA" id="ARBA00022801"/>
    </source>
</evidence>
<keyword evidence="14" id="KW-0378">Hydrolase</keyword>
<evidence type="ECO:0000256" key="13">
    <source>
        <dbReference type="ARBA" id="ARBA00022692"/>
    </source>
</evidence>
<dbReference type="EC" id="2.4.99.28" evidence="24"/>
<dbReference type="InterPro" id="IPR031376">
    <property type="entry name" value="PCB_OB"/>
</dbReference>
<dbReference type="GO" id="GO:0030288">
    <property type="term" value="C:outer membrane-bounded periplasmic space"/>
    <property type="evidence" value="ECO:0007669"/>
    <property type="project" value="TreeGrafter"/>
</dbReference>
<dbReference type="InterPro" id="IPR036950">
    <property type="entry name" value="PBP_transglycosylase"/>
</dbReference>
<dbReference type="GO" id="GO:0008658">
    <property type="term" value="F:penicillin binding"/>
    <property type="evidence" value="ECO:0007669"/>
    <property type="project" value="InterPro"/>
</dbReference>
<keyword evidence="12" id="KW-0808">Transferase</keyword>
<accession>A0A2C8F6U3</accession>
<evidence type="ECO:0000256" key="3">
    <source>
        <dbReference type="ARBA" id="ARBA00007090"/>
    </source>
</evidence>
<reference evidence="32" key="1">
    <citation type="submission" date="2017-09" db="EMBL/GenBank/DDBJ databases">
        <authorList>
            <person name="Regsiter A."/>
            <person name="William W."/>
        </authorList>
    </citation>
    <scope>NUCLEOTIDE SEQUENCE [LARGE SCALE GENOMIC DNA]</scope>
    <source>
        <strain evidence="32">500-1</strain>
    </source>
</reference>
<evidence type="ECO:0000256" key="11">
    <source>
        <dbReference type="ARBA" id="ARBA00022676"/>
    </source>
</evidence>
<dbReference type="GO" id="GO:0009002">
    <property type="term" value="F:serine-type D-Ala-D-Ala carboxypeptidase activity"/>
    <property type="evidence" value="ECO:0007669"/>
    <property type="project" value="UniProtKB-EC"/>
</dbReference>
<comment type="subcellular location">
    <subcellularLocation>
        <location evidence="1">Cell inner membrane</location>
        <topology evidence="1">Single-pass type II membrane protein</topology>
    </subcellularLocation>
</comment>
<evidence type="ECO:0000256" key="17">
    <source>
        <dbReference type="ARBA" id="ARBA00022984"/>
    </source>
</evidence>
<evidence type="ECO:0000256" key="21">
    <source>
        <dbReference type="ARBA" id="ARBA00023268"/>
    </source>
</evidence>
<feature type="region of interest" description="Disordered" evidence="27">
    <location>
        <begin position="753"/>
        <end position="774"/>
    </location>
</feature>
<keyword evidence="16" id="KW-0735">Signal-anchor</keyword>
<evidence type="ECO:0000256" key="26">
    <source>
        <dbReference type="ARBA" id="ARBA00060592"/>
    </source>
</evidence>
<evidence type="ECO:0000313" key="31">
    <source>
        <dbReference type="EMBL" id="SOB58132.1"/>
    </source>
</evidence>
<dbReference type="Pfam" id="PF00912">
    <property type="entry name" value="Transgly"/>
    <property type="match status" value="1"/>
</dbReference>
<dbReference type="InterPro" id="IPR001264">
    <property type="entry name" value="Glyco_trans_51"/>
</dbReference>
<evidence type="ECO:0000256" key="8">
    <source>
        <dbReference type="ARBA" id="ARBA00022519"/>
    </source>
</evidence>
<keyword evidence="20" id="KW-0046">Antibiotic resistance</keyword>
<evidence type="ECO:0000256" key="23">
    <source>
        <dbReference type="ARBA" id="ARBA00034000"/>
    </source>
</evidence>
<dbReference type="GO" id="GO:0005886">
    <property type="term" value="C:plasma membrane"/>
    <property type="evidence" value="ECO:0007669"/>
    <property type="project" value="UniProtKB-SubCell"/>
</dbReference>
<evidence type="ECO:0000256" key="5">
    <source>
        <dbReference type="ARBA" id="ARBA00012448"/>
    </source>
</evidence>
<evidence type="ECO:0000259" key="28">
    <source>
        <dbReference type="Pfam" id="PF00905"/>
    </source>
</evidence>
<dbReference type="EC" id="3.4.16.4" evidence="5"/>
<keyword evidence="18" id="KW-1133">Transmembrane helix</keyword>
<dbReference type="UniPathway" id="UPA00219"/>
<protein>
    <recommendedName>
        <fullName evidence="6">Penicillin-binding protein 1A</fullName>
        <ecNumber evidence="24">2.4.99.28</ecNumber>
        <ecNumber evidence="5">3.4.16.4</ecNumber>
    </recommendedName>
</protein>
<evidence type="ECO:0000256" key="10">
    <source>
        <dbReference type="ARBA" id="ARBA00022670"/>
    </source>
</evidence>
<evidence type="ECO:0000256" key="24">
    <source>
        <dbReference type="ARBA" id="ARBA00044770"/>
    </source>
</evidence>
<dbReference type="Gene3D" id="1.10.3810.10">
    <property type="entry name" value="Biosynthetic peptidoglycan transglycosylase-like"/>
    <property type="match status" value="1"/>
</dbReference>
<dbReference type="GO" id="GO:0009252">
    <property type="term" value="P:peptidoglycan biosynthetic process"/>
    <property type="evidence" value="ECO:0007669"/>
    <property type="project" value="UniProtKB-UniPathway"/>
</dbReference>
<dbReference type="PANTHER" id="PTHR32282">
    <property type="entry name" value="BINDING PROTEIN TRANSPEPTIDASE, PUTATIVE-RELATED"/>
    <property type="match status" value="1"/>
</dbReference>
<feature type="domain" description="Glycosyl transferase family 51" evidence="29">
    <location>
        <begin position="56"/>
        <end position="229"/>
    </location>
</feature>
<evidence type="ECO:0000259" key="30">
    <source>
        <dbReference type="Pfam" id="PF17092"/>
    </source>
</evidence>
<keyword evidence="15" id="KW-0133">Cell shape</keyword>
<dbReference type="EMBL" id="LT907975">
    <property type="protein sequence ID" value="SOB58132.1"/>
    <property type="molecule type" value="Genomic_DNA"/>
</dbReference>
<evidence type="ECO:0000259" key="29">
    <source>
        <dbReference type="Pfam" id="PF00912"/>
    </source>
</evidence>
<dbReference type="GO" id="GO:0006508">
    <property type="term" value="P:proteolysis"/>
    <property type="evidence" value="ECO:0007669"/>
    <property type="project" value="UniProtKB-KW"/>
</dbReference>
<organism evidence="31 32">
    <name type="scientific">Pseudodesulfovibrio profundus</name>
    <dbReference type="NCBI Taxonomy" id="57320"/>
    <lineage>
        <taxon>Bacteria</taxon>
        <taxon>Pseudomonadati</taxon>
        <taxon>Thermodesulfobacteriota</taxon>
        <taxon>Desulfovibrionia</taxon>
        <taxon>Desulfovibrionales</taxon>
        <taxon>Desulfovibrionaceae</taxon>
    </lineage>
</organism>
<dbReference type="AlphaFoldDB" id="A0A2C8F6U3"/>
<dbReference type="PANTHER" id="PTHR32282:SF27">
    <property type="entry name" value="PENICILLIN-BINDING PROTEIN 1A"/>
    <property type="match status" value="1"/>
</dbReference>
<gene>
    <name evidence="31" type="ORF">DPRO_1245</name>
</gene>
<comment type="pathway">
    <text evidence="2">Cell wall biogenesis; peptidoglycan biosynthesis.</text>
</comment>
<keyword evidence="13" id="KW-0812">Transmembrane</keyword>
<dbReference type="FunFam" id="1.10.3810.10:FF:000003">
    <property type="entry name" value="Penicillin-binding protein 1a"/>
    <property type="match status" value="1"/>
</dbReference>
<evidence type="ECO:0000256" key="9">
    <source>
        <dbReference type="ARBA" id="ARBA00022645"/>
    </source>
</evidence>
<dbReference type="GO" id="GO:0008955">
    <property type="term" value="F:peptidoglycan glycosyltransferase activity"/>
    <property type="evidence" value="ECO:0007669"/>
    <property type="project" value="UniProtKB-EC"/>
</dbReference>
<comment type="pathway">
    <text evidence="26">Glycan biosynthesis.</text>
</comment>
<dbReference type="InterPro" id="IPR050396">
    <property type="entry name" value="Glycosyltr_51/Transpeptidase"/>
</dbReference>
<evidence type="ECO:0000256" key="18">
    <source>
        <dbReference type="ARBA" id="ARBA00022989"/>
    </source>
</evidence>
<sequence>MKILKILLVVFLVCVVLGVGGAIGLYQWASKDLPGFKNITDYNPSLVTTVYAKDNQVLGYFYKEKRFLVTLDQMSEWAPKAFLAAEDASFYEHDGVDITAIARAFVANVKAGRTKQGGSTITQQIIKRLLLTSERSYRRKLKEAILAFRLENYLTKDEILTIYLNQIYLGARSYGIEAAARSYFAKHAKDLTIAESAMLAGLPQAPSRYNPYRNWEQAKLRQRYVLQQLRNLQWITPEQYEEAMAEEIELKAMPDPSWGVGAYYLEEVRRWLIEEFGEEAVYHAGLTVTTPCDLKHQEAAEKSVRRGLLNSAKRRGWIGPEANVSPADAAIILDEGPQDTENLLEKSDPFKAYVDKVQKDTVYVRFGKFKGIIPIKNLWWVREPDIKKSHEDVPNPTDARKILKKGDVVWATVDKSPEKPEGTWVLDLERMPEVEGALVSVEPKNGEVVALVGGYSFHKSQFNRATQAKRQPGSAFKPVVYSTAIDSGLTPASMLLDAPIVYADDEKGKLWRPENFEGTYEGPTLLRTALVKSKNLVTIRVAQKIGIRRIIDRAKALGLEADFPEDLSVALGSGVVTLYNLCEAYTAFARDGSYIKPRTVLSVKSAWGEEMYKSEPETVDAISPQTAYIMATLMKHVVQNGTGWRAKVLGRPVAGKTGTSNMEQDAWYMGYSPYLLTGVFVGFDQLTPMGKWETGSRAASPIWVMYRKEVEEDYPYEDFPQPPGIVMVRVDGDSGKLASPSSKRDYFLPFKAGTEPTEMAPDTSSGQDVPASADDLFKQTF</sequence>
<keyword evidence="8" id="KW-0997">Cell inner membrane</keyword>
<dbReference type="SUPFAM" id="SSF56601">
    <property type="entry name" value="beta-lactamase/transpeptidase-like"/>
    <property type="match status" value="1"/>
</dbReference>
<keyword evidence="22" id="KW-0961">Cell wall biogenesis/degradation</keyword>
<dbReference type="Pfam" id="PF00905">
    <property type="entry name" value="Transpeptidase"/>
    <property type="match status" value="1"/>
</dbReference>
<dbReference type="InterPro" id="IPR001460">
    <property type="entry name" value="PCN-bd_Tpept"/>
</dbReference>
<keyword evidence="19" id="KW-0472">Membrane</keyword>
<dbReference type="Gene3D" id="3.40.710.10">
    <property type="entry name" value="DD-peptidase/beta-lactamase superfamily"/>
    <property type="match status" value="2"/>
</dbReference>
<proteinExistence type="inferred from homology"/>
<evidence type="ECO:0000313" key="32">
    <source>
        <dbReference type="Proteomes" id="UP000219215"/>
    </source>
</evidence>
<evidence type="ECO:0000256" key="16">
    <source>
        <dbReference type="ARBA" id="ARBA00022968"/>
    </source>
</evidence>
<keyword evidence="32" id="KW-1185">Reference proteome</keyword>
<dbReference type="RefSeq" id="WP_173806746.1">
    <property type="nucleotide sequence ID" value="NZ_LT907975.1"/>
</dbReference>
<dbReference type="KEGG" id="pprf:DPRO_1245"/>
<evidence type="ECO:0000256" key="12">
    <source>
        <dbReference type="ARBA" id="ARBA00022679"/>
    </source>
</evidence>
<keyword evidence="11" id="KW-0328">Glycosyltransferase</keyword>
<evidence type="ECO:0000256" key="19">
    <source>
        <dbReference type="ARBA" id="ARBA00023136"/>
    </source>
</evidence>
<keyword evidence="7" id="KW-1003">Cell membrane</keyword>
<keyword evidence="9" id="KW-0121">Carboxypeptidase</keyword>
<keyword evidence="10" id="KW-0645">Protease</keyword>
<evidence type="ECO:0000256" key="15">
    <source>
        <dbReference type="ARBA" id="ARBA00022960"/>
    </source>
</evidence>
<dbReference type="InterPro" id="IPR012338">
    <property type="entry name" value="Beta-lactam/transpept-like"/>
</dbReference>
<feature type="domain" description="Penicillin-binding protein transpeptidase" evidence="28">
    <location>
        <begin position="436"/>
        <end position="674"/>
    </location>
</feature>
<evidence type="ECO:0000256" key="27">
    <source>
        <dbReference type="SAM" id="MobiDB-lite"/>
    </source>
</evidence>
<dbReference type="GO" id="GO:0071555">
    <property type="term" value="P:cell wall organization"/>
    <property type="evidence" value="ECO:0007669"/>
    <property type="project" value="UniProtKB-KW"/>
</dbReference>
<evidence type="ECO:0000256" key="20">
    <source>
        <dbReference type="ARBA" id="ARBA00023251"/>
    </source>
</evidence>
<evidence type="ECO:0000256" key="6">
    <source>
        <dbReference type="ARBA" id="ARBA00018638"/>
    </source>
</evidence>
<dbReference type="Pfam" id="PF17092">
    <property type="entry name" value="PCB_OB"/>
    <property type="match status" value="1"/>
</dbReference>
<comment type="catalytic activity">
    <reaction evidence="25">
        <text>[GlcNAc-(1-&gt;4)-Mur2Ac(oyl-L-Ala-gamma-D-Glu-L-Lys-D-Ala-D-Ala)](n)-di-trans,octa-cis-undecaprenyl diphosphate + beta-D-GlcNAc-(1-&gt;4)-Mur2Ac(oyl-L-Ala-gamma-D-Glu-L-Lys-D-Ala-D-Ala)-di-trans,octa-cis-undecaprenyl diphosphate = [GlcNAc-(1-&gt;4)-Mur2Ac(oyl-L-Ala-gamma-D-Glu-L-Lys-D-Ala-D-Ala)](n+1)-di-trans,octa-cis-undecaprenyl diphosphate + di-trans,octa-cis-undecaprenyl diphosphate + H(+)</text>
        <dbReference type="Rhea" id="RHEA:23708"/>
        <dbReference type="Rhea" id="RHEA-COMP:9602"/>
        <dbReference type="Rhea" id="RHEA-COMP:9603"/>
        <dbReference type="ChEBI" id="CHEBI:15378"/>
        <dbReference type="ChEBI" id="CHEBI:58405"/>
        <dbReference type="ChEBI" id="CHEBI:60033"/>
        <dbReference type="ChEBI" id="CHEBI:78435"/>
        <dbReference type="EC" id="2.4.99.28"/>
    </reaction>
</comment>
<dbReference type="GO" id="GO:0008360">
    <property type="term" value="P:regulation of cell shape"/>
    <property type="evidence" value="ECO:0007669"/>
    <property type="project" value="UniProtKB-KW"/>
</dbReference>
<keyword evidence="17" id="KW-0573">Peptidoglycan synthesis</keyword>
<evidence type="ECO:0000256" key="22">
    <source>
        <dbReference type="ARBA" id="ARBA00023316"/>
    </source>
</evidence>
<name>A0A2C8F6U3_9BACT</name>
<dbReference type="InterPro" id="IPR023346">
    <property type="entry name" value="Lysozyme-like_dom_sf"/>
</dbReference>
<keyword evidence="21" id="KW-0511">Multifunctional enzyme</keyword>
<evidence type="ECO:0000256" key="7">
    <source>
        <dbReference type="ARBA" id="ARBA00022475"/>
    </source>
</evidence>
<evidence type="ECO:0000256" key="1">
    <source>
        <dbReference type="ARBA" id="ARBA00004249"/>
    </source>
</evidence>
<comment type="similarity">
    <text evidence="4">In the N-terminal section; belongs to the glycosyltransferase 51 family.</text>
</comment>
<dbReference type="SUPFAM" id="SSF53955">
    <property type="entry name" value="Lysozyme-like"/>
    <property type="match status" value="1"/>
</dbReference>
<dbReference type="NCBIfam" id="TIGR02074">
    <property type="entry name" value="PBP_1a_fam"/>
    <property type="match status" value="1"/>
</dbReference>
<evidence type="ECO:0000256" key="25">
    <source>
        <dbReference type="ARBA" id="ARBA00049902"/>
    </source>
</evidence>
<comment type="catalytic activity">
    <reaction evidence="23">
        <text>Preferential cleavage: (Ac)2-L-Lys-D-Ala-|-D-Ala. Also transpeptidation of peptidyl-alanyl moieties that are N-acyl substituents of D-alanine.</text>
        <dbReference type="EC" id="3.4.16.4"/>
    </reaction>
</comment>
<comment type="similarity">
    <text evidence="3">In the C-terminal section; belongs to the transpeptidase family.</text>
</comment>
<evidence type="ECO:0000256" key="4">
    <source>
        <dbReference type="ARBA" id="ARBA00007739"/>
    </source>
</evidence>